<comment type="similarity">
    <text evidence="1">Belongs to the short-chain dehydrogenases/reductases (SDR) family.</text>
</comment>
<dbReference type="EMBL" id="JBHRTR010000035">
    <property type="protein sequence ID" value="MFC3229944.1"/>
    <property type="molecule type" value="Genomic_DNA"/>
</dbReference>
<evidence type="ECO:0000313" key="4">
    <source>
        <dbReference type="Proteomes" id="UP001595528"/>
    </source>
</evidence>
<keyword evidence="4" id="KW-1185">Reference proteome</keyword>
<sequence>MDLKGATAIVTGSSRGVGEACVELLAAKGCNVVINYSASRAEAEAVAERCAAKGAETLLAQGNVAEDADCRRIVDAAMEKWGRIDALVNNAGTTKFCAHENLEGLTAEDFQHIYSVNVIGPYQMTRACAPHMKARGRGAVVNVSSIAGTLGIGSSIAYVCSKGALNMQGVALARVLGPEIAVNTVCPGFIQGEWLRKGLGDARYEATKAGYEGLVPLNSSNTAMDVAETIVWLIEGAPNVTGETIQVDSGMHLVRTAGIPKE</sequence>
<evidence type="ECO:0000313" key="3">
    <source>
        <dbReference type="EMBL" id="MFC3229944.1"/>
    </source>
</evidence>
<dbReference type="SUPFAM" id="SSF51735">
    <property type="entry name" value="NAD(P)-binding Rossmann-fold domains"/>
    <property type="match status" value="1"/>
</dbReference>
<accession>A0ABV7L677</accession>
<keyword evidence="2 3" id="KW-0560">Oxidoreductase</keyword>
<dbReference type="EC" id="1.1.1.-" evidence="3"/>
<proteinExistence type="inferred from homology"/>
<dbReference type="Gene3D" id="3.40.50.720">
    <property type="entry name" value="NAD(P)-binding Rossmann-like Domain"/>
    <property type="match status" value="1"/>
</dbReference>
<dbReference type="PRINTS" id="PR00081">
    <property type="entry name" value="GDHRDH"/>
</dbReference>
<protein>
    <submittedName>
        <fullName evidence="3">SDR family NAD(P)-dependent oxidoreductase</fullName>
        <ecNumber evidence="3">1.1.1.-</ecNumber>
    </submittedName>
</protein>
<dbReference type="CDD" id="cd05233">
    <property type="entry name" value="SDR_c"/>
    <property type="match status" value="1"/>
</dbReference>
<reference evidence="4" key="1">
    <citation type="journal article" date="2019" name="Int. J. Syst. Evol. Microbiol.">
        <title>The Global Catalogue of Microorganisms (GCM) 10K type strain sequencing project: providing services to taxonomists for standard genome sequencing and annotation.</title>
        <authorList>
            <consortium name="The Broad Institute Genomics Platform"/>
            <consortium name="The Broad Institute Genome Sequencing Center for Infectious Disease"/>
            <person name="Wu L."/>
            <person name="Ma J."/>
        </authorList>
    </citation>
    <scope>NUCLEOTIDE SEQUENCE [LARGE SCALE GENOMIC DNA]</scope>
    <source>
        <strain evidence="4">KCTC 42964</strain>
    </source>
</reference>
<evidence type="ECO:0000256" key="2">
    <source>
        <dbReference type="ARBA" id="ARBA00023002"/>
    </source>
</evidence>
<dbReference type="InterPro" id="IPR036291">
    <property type="entry name" value="NAD(P)-bd_dom_sf"/>
</dbReference>
<dbReference type="InterPro" id="IPR002347">
    <property type="entry name" value="SDR_fam"/>
</dbReference>
<dbReference type="Proteomes" id="UP001595528">
    <property type="component" value="Unassembled WGS sequence"/>
</dbReference>
<dbReference type="PANTHER" id="PTHR43639:SF1">
    <property type="entry name" value="SHORT-CHAIN DEHYDROGENASE_REDUCTASE FAMILY PROTEIN"/>
    <property type="match status" value="1"/>
</dbReference>
<comment type="caution">
    <text evidence="3">The sequence shown here is derived from an EMBL/GenBank/DDBJ whole genome shotgun (WGS) entry which is preliminary data.</text>
</comment>
<dbReference type="Pfam" id="PF13561">
    <property type="entry name" value="adh_short_C2"/>
    <property type="match status" value="1"/>
</dbReference>
<dbReference type="PRINTS" id="PR00080">
    <property type="entry name" value="SDRFAMILY"/>
</dbReference>
<evidence type="ECO:0000256" key="1">
    <source>
        <dbReference type="ARBA" id="ARBA00006484"/>
    </source>
</evidence>
<dbReference type="PANTHER" id="PTHR43639">
    <property type="entry name" value="OXIDOREDUCTASE, SHORT-CHAIN DEHYDROGENASE/REDUCTASE FAMILY (AFU_ORTHOLOGUE AFUA_5G02870)"/>
    <property type="match status" value="1"/>
</dbReference>
<gene>
    <name evidence="3" type="ORF">ACFOGJ_22020</name>
</gene>
<organism evidence="3 4">
    <name type="scientific">Marinibaculum pumilum</name>
    <dbReference type="NCBI Taxonomy" id="1766165"/>
    <lineage>
        <taxon>Bacteria</taxon>
        <taxon>Pseudomonadati</taxon>
        <taxon>Pseudomonadota</taxon>
        <taxon>Alphaproteobacteria</taxon>
        <taxon>Rhodospirillales</taxon>
        <taxon>Rhodospirillaceae</taxon>
        <taxon>Marinibaculum</taxon>
    </lineage>
</organism>
<dbReference type="GO" id="GO:0016491">
    <property type="term" value="F:oxidoreductase activity"/>
    <property type="evidence" value="ECO:0007669"/>
    <property type="project" value="UniProtKB-KW"/>
</dbReference>
<dbReference type="RefSeq" id="WP_379904645.1">
    <property type="nucleotide sequence ID" value="NZ_JBHRTR010000035.1"/>
</dbReference>
<name>A0ABV7L677_9PROT</name>